<feature type="compositionally biased region" description="Polar residues" evidence="7">
    <location>
        <begin position="160"/>
        <end position="171"/>
    </location>
</feature>
<evidence type="ECO:0000313" key="9">
    <source>
        <dbReference type="Proteomes" id="UP000286641"/>
    </source>
</evidence>
<feature type="DNA-binding region" description="Homeobox" evidence="5">
    <location>
        <begin position="8"/>
        <end position="100"/>
    </location>
</feature>
<feature type="region of interest" description="Disordered" evidence="7">
    <location>
        <begin position="93"/>
        <end position="188"/>
    </location>
</feature>
<dbReference type="PROSITE" id="PS50071">
    <property type="entry name" value="HOMEOBOX_2"/>
    <property type="match status" value="1"/>
</dbReference>
<dbReference type="Gene3D" id="1.10.10.60">
    <property type="entry name" value="Homeodomain-like"/>
    <property type="match status" value="1"/>
</dbReference>
<sequence length="219" mass="24843">MAENPRYARRGRTHFSVEQLQALKRVFEKTMYPDWATTEELISITHLDEDARLAFSCQKSLISEEHEIPLWTHPPFYEPSHLLSPQTWFKNQRIKRKKEQQANGSNASRESPNRTIPGKEEGESLPITSANTHLKSPSISDASDHELPQSPKNDEPGPSRGNSSWDSQPSDLQEICLGDSDPPWASSPYDIDQFIQLYALPGDDDPSSLDQYLPPKCRS</sequence>
<accession>A0A3Q7MR89</accession>
<name>A0A3Q7MR89_CALUR</name>
<dbReference type="GO" id="GO:0000981">
    <property type="term" value="F:DNA-binding transcription factor activity, RNA polymerase II-specific"/>
    <property type="evidence" value="ECO:0007669"/>
    <property type="project" value="TreeGrafter"/>
</dbReference>
<evidence type="ECO:0000259" key="8">
    <source>
        <dbReference type="PROSITE" id="PS50071"/>
    </source>
</evidence>
<reference evidence="10" key="2">
    <citation type="submission" date="2025-08" db="UniProtKB">
        <authorList>
            <consortium name="RefSeq"/>
        </authorList>
    </citation>
    <scope>IDENTIFICATION</scope>
    <source>
        <tissue evidence="10">Blood</tissue>
    </source>
</reference>
<dbReference type="InterPro" id="IPR009057">
    <property type="entry name" value="Homeodomain-like_sf"/>
</dbReference>
<dbReference type="GO" id="GO:0005634">
    <property type="term" value="C:nucleus"/>
    <property type="evidence" value="ECO:0007669"/>
    <property type="project" value="UniProtKB-SubCell"/>
</dbReference>
<gene>
    <name evidence="10" type="primary">LEUTX</name>
</gene>
<dbReference type="InParanoid" id="A0A3Q7MR89"/>
<reference key="1">
    <citation type="submission" date="2019-01" db="UniProtKB">
        <authorList>
            <consortium name="RefSeq"/>
        </authorList>
    </citation>
    <scope>IDENTIFICATION</scope>
</reference>
<evidence type="ECO:0000256" key="3">
    <source>
        <dbReference type="ARBA" id="ARBA00023155"/>
    </source>
</evidence>
<evidence type="ECO:0000256" key="2">
    <source>
        <dbReference type="ARBA" id="ARBA00023125"/>
    </source>
</evidence>
<dbReference type="PANTHER" id="PTHR45793:SF18">
    <property type="entry name" value="PAIRED-LIKE HOMEODOMAIN TRANSCRIPTION FACTOR LEUTX"/>
    <property type="match status" value="1"/>
</dbReference>
<dbReference type="PANTHER" id="PTHR45793">
    <property type="entry name" value="HOMEOBOX PROTEIN"/>
    <property type="match status" value="1"/>
</dbReference>
<dbReference type="SMART" id="SM00389">
    <property type="entry name" value="HOX"/>
    <property type="match status" value="1"/>
</dbReference>
<keyword evidence="9" id="KW-1185">Reference proteome</keyword>
<dbReference type="CTD" id="342900"/>
<evidence type="ECO:0000256" key="4">
    <source>
        <dbReference type="ARBA" id="ARBA00023242"/>
    </source>
</evidence>
<organism evidence="9 10">
    <name type="scientific">Callorhinus ursinus</name>
    <name type="common">Northern fur seal</name>
    <dbReference type="NCBI Taxonomy" id="34884"/>
    <lineage>
        <taxon>Eukaryota</taxon>
        <taxon>Metazoa</taxon>
        <taxon>Chordata</taxon>
        <taxon>Craniata</taxon>
        <taxon>Vertebrata</taxon>
        <taxon>Euteleostomi</taxon>
        <taxon>Mammalia</taxon>
        <taxon>Eutheria</taxon>
        <taxon>Laurasiatheria</taxon>
        <taxon>Carnivora</taxon>
        <taxon>Caniformia</taxon>
        <taxon>Pinnipedia</taxon>
        <taxon>Otariidae</taxon>
        <taxon>Callorhinus</taxon>
    </lineage>
</organism>
<comment type="subcellular location">
    <subcellularLocation>
        <location evidence="1 5 6">Nucleus</location>
    </subcellularLocation>
</comment>
<dbReference type="SUPFAM" id="SSF46689">
    <property type="entry name" value="Homeodomain-like"/>
    <property type="match status" value="1"/>
</dbReference>
<evidence type="ECO:0000256" key="1">
    <source>
        <dbReference type="ARBA" id="ARBA00004123"/>
    </source>
</evidence>
<dbReference type="Proteomes" id="UP000286641">
    <property type="component" value="Unplaced"/>
</dbReference>
<evidence type="ECO:0000313" key="10">
    <source>
        <dbReference type="RefSeq" id="XP_025710038.1"/>
    </source>
</evidence>
<dbReference type="InterPro" id="IPR001356">
    <property type="entry name" value="HD"/>
</dbReference>
<keyword evidence="4 5" id="KW-0539">Nucleus</keyword>
<proteinExistence type="predicted"/>
<feature type="compositionally biased region" description="Basic and acidic residues" evidence="7">
    <location>
        <begin position="142"/>
        <end position="157"/>
    </location>
</feature>
<evidence type="ECO:0000256" key="6">
    <source>
        <dbReference type="RuleBase" id="RU000682"/>
    </source>
</evidence>
<dbReference type="CDD" id="cd00086">
    <property type="entry name" value="homeodomain"/>
    <property type="match status" value="1"/>
</dbReference>
<evidence type="ECO:0000256" key="5">
    <source>
        <dbReference type="PROSITE-ProRule" id="PRU00108"/>
    </source>
</evidence>
<dbReference type="Pfam" id="PF00046">
    <property type="entry name" value="Homeodomain"/>
    <property type="match status" value="1"/>
</dbReference>
<evidence type="ECO:0000256" key="7">
    <source>
        <dbReference type="SAM" id="MobiDB-lite"/>
    </source>
</evidence>
<feature type="compositionally biased region" description="Polar residues" evidence="7">
    <location>
        <begin position="126"/>
        <end position="141"/>
    </location>
</feature>
<dbReference type="GO" id="GO:0000978">
    <property type="term" value="F:RNA polymerase II cis-regulatory region sequence-specific DNA binding"/>
    <property type="evidence" value="ECO:0007669"/>
    <property type="project" value="TreeGrafter"/>
</dbReference>
<feature type="compositionally biased region" description="Polar residues" evidence="7">
    <location>
        <begin position="101"/>
        <end position="114"/>
    </location>
</feature>
<keyword evidence="3 5" id="KW-0371">Homeobox</keyword>
<keyword evidence="2 5" id="KW-0238">DNA-binding</keyword>
<dbReference type="AlphaFoldDB" id="A0A3Q7MR89"/>
<feature type="domain" description="Homeobox" evidence="8">
    <location>
        <begin position="6"/>
        <end position="99"/>
    </location>
</feature>
<protein>
    <submittedName>
        <fullName evidence="10">Leucine-twenty homeobox</fullName>
    </submittedName>
</protein>
<dbReference type="RefSeq" id="XP_025710038.1">
    <property type="nucleotide sequence ID" value="XM_025854253.1"/>
</dbReference>
<feature type="region of interest" description="Disordered" evidence="7">
    <location>
        <begin position="200"/>
        <end position="219"/>
    </location>
</feature>